<dbReference type="InterPro" id="IPR042094">
    <property type="entry name" value="T2SS_GspF_sf"/>
</dbReference>
<proteinExistence type="inferred from homology"/>
<evidence type="ECO:0000256" key="7">
    <source>
        <dbReference type="ARBA" id="ARBA00023136"/>
    </source>
</evidence>
<name>A0A1T4RAC6_9FIRM</name>
<evidence type="ECO:0000256" key="2">
    <source>
        <dbReference type="ARBA" id="ARBA00005745"/>
    </source>
</evidence>
<dbReference type="RefSeq" id="WP_078666037.1">
    <property type="nucleotide sequence ID" value="NZ_FUXM01000027.1"/>
</dbReference>
<accession>A0A1T4RAC6</accession>
<gene>
    <name evidence="10" type="ORF">SAMN02745885_02008</name>
</gene>
<evidence type="ECO:0000259" key="9">
    <source>
        <dbReference type="Pfam" id="PF00482"/>
    </source>
</evidence>
<comment type="subcellular location">
    <subcellularLocation>
        <location evidence="1">Cell inner membrane</location>
        <topology evidence="1">Multi-pass membrane protein</topology>
    </subcellularLocation>
</comment>
<dbReference type="EMBL" id="FUXM01000027">
    <property type="protein sequence ID" value="SKA12962.1"/>
    <property type="molecule type" value="Genomic_DNA"/>
</dbReference>
<dbReference type="GO" id="GO:0015628">
    <property type="term" value="P:protein secretion by the type II secretion system"/>
    <property type="evidence" value="ECO:0007669"/>
    <property type="project" value="TreeGrafter"/>
</dbReference>
<feature type="domain" description="Type II secretion system protein GspF" evidence="9">
    <location>
        <begin position="274"/>
        <end position="395"/>
    </location>
</feature>
<dbReference type="GO" id="GO:0005886">
    <property type="term" value="C:plasma membrane"/>
    <property type="evidence" value="ECO:0007669"/>
    <property type="project" value="UniProtKB-SubCell"/>
</dbReference>
<keyword evidence="5 8" id="KW-0812">Transmembrane</keyword>
<keyword evidence="3" id="KW-1003">Cell membrane</keyword>
<feature type="domain" description="Type II secretion system protein GspF" evidence="9">
    <location>
        <begin position="70"/>
        <end position="193"/>
    </location>
</feature>
<evidence type="ECO:0000256" key="4">
    <source>
        <dbReference type="ARBA" id="ARBA00022519"/>
    </source>
</evidence>
<dbReference type="PRINTS" id="PR00812">
    <property type="entry name" value="BCTERIALGSPF"/>
</dbReference>
<evidence type="ECO:0000256" key="5">
    <source>
        <dbReference type="ARBA" id="ARBA00022692"/>
    </source>
</evidence>
<dbReference type="PANTHER" id="PTHR30012">
    <property type="entry name" value="GENERAL SECRETION PATHWAY PROTEIN"/>
    <property type="match status" value="1"/>
</dbReference>
<evidence type="ECO:0000256" key="6">
    <source>
        <dbReference type="ARBA" id="ARBA00022989"/>
    </source>
</evidence>
<evidence type="ECO:0000256" key="1">
    <source>
        <dbReference type="ARBA" id="ARBA00004429"/>
    </source>
</evidence>
<evidence type="ECO:0000256" key="8">
    <source>
        <dbReference type="SAM" id="Phobius"/>
    </source>
</evidence>
<evidence type="ECO:0000256" key="3">
    <source>
        <dbReference type="ARBA" id="ARBA00022475"/>
    </source>
</evidence>
<dbReference type="AlphaFoldDB" id="A0A1T4RAC6"/>
<organism evidence="10 11">
    <name type="scientific">Carboxydocella sporoproducens DSM 16521</name>
    <dbReference type="NCBI Taxonomy" id="1121270"/>
    <lineage>
        <taxon>Bacteria</taxon>
        <taxon>Bacillati</taxon>
        <taxon>Bacillota</taxon>
        <taxon>Clostridia</taxon>
        <taxon>Eubacteriales</taxon>
        <taxon>Clostridiales Family XVI. Incertae Sedis</taxon>
        <taxon>Carboxydocella</taxon>
    </lineage>
</organism>
<keyword evidence="11" id="KW-1185">Reference proteome</keyword>
<dbReference type="OrthoDB" id="9805682at2"/>
<keyword evidence="6 8" id="KW-1133">Transmembrane helix</keyword>
<keyword evidence="4" id="KW-0997">Cell inner membrane</keyword>
<reference evidence="11" key="1">
    <citation type="submission" date="2017-02" db="EMBL/GenBank/DDBJ databases">
        <authorList>
            <person name="Varghese N."/>
            <person name="Submissions S."/>
        </authorList>
    </citation>
    <scope>NUCLEOTIDE SEQUENCE [LARGE SCALE GENOMIC DNA]</scope>
    <source>
        <strain evidence="11">DSM 16521</strain>
    </source>
</reference>
<dbReference type="Gene3D" id="1.20.81.30">
    <property type="entry name" value="Type II secretion system (T2SS), domain F"/>
    <property type="match status" value="2"/>
</dbReference>
<feature type="transmembrane region" description="Helical" evidence="8">
    <location>
        <begin position="172"/>
        <end position="202"/>
    </location>
</feature>
<dbReference type="InterPro" id="IPR003004">
    <property type="entry name" value="GspF/PilC"/>
</dbReference>
<keyword evidence="7 8" id="KW-0472">Membrane</keyword>
<comment type="similarity">
    <text evidence="2">Belongs to the GSP F family.</text>
</comment>
<dbReference type="FunFam" id="1.20.81.30:FF:000001">
    <property type="entry name" value="Type II secretion system protein F"/>
    <property type="match status" value="2"/>
</dbReference>
<sequence length="406" mass="44639">MNLQFEYQVRDRQGRVLTGVVEADSRETVIQRLRREGYIVTSVKQKEVAPSVGELLASLRPLPIKELALFSRQFATMMAAGLSLLKCLSILQQQTSNKRLAEAVAEIRRDVEGGSTLYGAMQRHPRVFPELYVTMLRAGEIGGVLDKVLERLADHYEKEYELREKIKTATRYPLVIMLFAIGVVILLLTTVVPTFVAMFNSFKAELPLATRILLGISSALTGYWYLWLLLLAGGGLLLSRFLATEEGKNWRDALVLRLPVFGELSKKVALARVCRTLGTLLATGVPILQAVEVVAEVAGNRVIGRALLSTRDNIREGEGIAAPLEQTGVFPPLVTQMVAVGEETGNLDGMLSKVADFYDREVKNTTESLASLLEPFLIGFLAIVVGAIIVSTILPIFDLYGHIGGQ</sequence>
<dbReference type="Pfam" id="PF00482">
    <property type="entry name" value="T2SSF"/>
    <property type="match status" value="2"/>
</dbReference>
<dbReference type="InterPro" id="IPR018076">
    <property type="entry name" value="T2SS_GspF_dom"/>
</dbReference>
<dbReference type="PANTHER" id="PTHR30012:SF0">
    <property type="entry name" value="TYPE II SECRETION SYSTEM PROTEIN F-RELATED"/>
    <property type="match status" value="1"/>
</dbReference>
<evidence type="ECO:0000313" key="11">
    <source>
        <dbReference type="Proteomes" id="UP000189933"/>
    </source>
</evidence>
<dbReference type="Proteomes" id="UP000189933">
    <property type="component" value="Unassembled WGS sequence"/>
</dbReference>
<evidence type="ECO:0000313" key="10">
    <source>
        <dbReference type="EMBL" id="SKA12962.1"/>
    </source>
</evidence>
<feature type="transmembrane region" description="Helical" evidence="8">
    <location>
        <begin position="376"/>
        <end position="397"/>
    </location>
</feature>
<protein>
    <submittedName>
        <fullName evidence="10">Type IV pilus assembly protein PilC</fullName>
    </submittedName>
</protein>
<feature type="transmembrane region" description="Helical" evidence="8">
    <location>
        <begin position="222"/>
        <end position="243"/>
    </location>
</feature>